<dbReference type="PANTHER" id="PTHR45797:SF1">
    <property type="entry name" value="HELICASE ARIP4"/>
    <property type="match status" value="1"/>
</dbReference>
<dbReference type="InterPro" id="IPR027417">
    <property type="entry name" value="P-loop_NTPase"/>
</dbReference>
<feature type="region of interest" description="Disordered" evidence="9">
    <location>
        <begin position="1"/>
        <end position="27"/>
    </location>
</feature>
<name>A0ABN7STY2_OIKDI</name>
<dbReference type="InterPro" id="IPR044574">
    <property type="entry name" value="ARIP4-like"/>
</dbReference>
<evidence type="ECO:0000256" key="8">
    <source>
        <dbReference type="ARBA" id="ARBA00023242"/>
    </source>
</evidence>
<dbReference type="InterPro" id="IPR000330">
    <property type="entry name" value="SNF2_N"/>
</dbReference>
<dbReference type="SMART" id="SM00490">
    <property type="entry name" value="HELICc"/>
    <property type="match status" value="1"/>
</dbReference>
<dbReference type="PROSITE" id="PS51194">
    <property type="entry name" value="HELICASE_CTER"/>
    <property type="match status" value="1"/>
</dbReference>
<dbReference type="Pfam" id="PF00176">
    <property type="entry name" value="SNF2-rel_dom"/>
    <property type="match status" value="1"/>
</dbReference>
<dbReference type="PROSITE" id="PS51192">
    <property type="entry name" value="HELICASE_ATP_BIND_1"/>
    <property type="match status" value="1"/>
</dbReference>
<feature type="compositionally biased region" description="Basic and acidic residues" evidence="9">
    <location>
        <begin position="1"/>
        <end position="20"/>
    </location>
</feature>
<comment type="similarity">
    <text evidence="2">Belongs to the SNF2/RAD54 helicase family.</text>
</comment>
<dbReference type="CDD" id="cd18793">
    <property type="entry name" value="SF2_C_SNF"/>
    <property type="match status" value="1"/>
</dbReference>
<keyword evidence="13" id="KW-1185">Reference proteome</keyword>
<sequence>MDDQKDNKSEGNKMADETPKPRPNASLLAGLISQAFDPSFIGLKRPIENSDSGTDEEGAATQEKPENGSSKTKKRKKKDKDLRKNIRKIKDDLELDKETQDARKEEQERLERLRMRNFVDLSSDGADHVKKAKPVDDDSDDDIICMGEVTEAAEEEDTANSGMHTNDDQNKPDQYGRVLVNVNHPQDEEGVYLATQIQDKIKPHQIGGIRFMYDNTIESLKRCRSSAGFGCVLAHAMGLGKTLQVISFADVFLRHSGHKYVMIIVPVNTIQNWKSEFATWLPERPASSPPDPKISYRTSPVYCVDERCNSTDARLSLIKGWRSTGGCLIVGYETFRILVTPKKVKKNSPAPDQHHVMMLQECQNHLLDPGADLVICDEGHRIKNEKAELSKALSKIRTKRRVILTGTPLQNNLIEYWTMVDFVRPRLLGSKNEFQNMFVAPITNGQAKNATPDDRRQMKYRSHVLHELLKGCVQRRSHAVLCHDLPAKNEYILMVRLSQQQIPYYQKFTQLKNDDNEEGSMNAVVAHATCSKIWNHPDLLYRTAVQGDDSDARELDDEFDHFDAGLIKPKGKPKNKKELKASVEWARKSGIREDYSPGHPEAGFKVPLLLNILRKSALKGEKLICFSQSLGTLDLLGDFITADPTLPLMPGELNWAGRIMRIDGSCGSMEREKIIKKFTDFPLPSILLISTRAGCVGINVTAATRVVMFDVSWNPVHDAQAVCRIYRIGQEKACFIYRLVADGCMERAIYERQDNICFFGY</sequence>
<dbReference type="EMBL" id="OU015566">
    <property type="protein sequence ID" value="CAG5105302.1"/>
    <property type="molecule type" value="Genomic_DNA"/>
</dbReference>
<keyword evidence="6" id="KW-0067">ATP-binding</keyword>
<evidence type="ECO:0000256" key="9">
    <source>
        <dbReference type="SAM" id="MobiDB-lite"/>
    </source>
</evidence>
<protein>
    <submittedName>
        <fullName evidence="12">Oidioi.mRNA.OKI2018_I69.chr1.g2006.t1.cds</fullName>
    </submittedName>
</protein>
<proteinExistence type="inferred from homology"/>
<evidence type="ECO:0000256" key="2">
    <source>
        <dbReference type="ARBA" id="ARBA00007025"/>
    </source>
</evidence>
<dbReference type="Gene3D" id="3.40.50.300">
    <property type="entry name" value="P-loop containing nucleotide triphosphate hydrolases"/>
    <property type="match status" value="1"/>
</dbReference>
<keyword evidence="4" id="KW-0378">Hydrolase</keyword>
<dbReference type="SMART" id="SM00487">
    <property type="entry name" value="DEXDc"/>
    <property type="match status" value="1"/>
</dbReference>
<feature type="domain" description="Helicase ATP-binding" evidence="10">
    <location>
        <begin position="222"/>
        <end position="426"/>
    </location>
</feature>
<evidence type="ECO:0000256" key="5">
    <source>
        <dbReference type="ARBA" id="ARBA00022806"/>
    </source>
</evidence>
<evidence type="ECO:0000256" key="3">
    <source>
        <dbReference type="ARBA" id="ARBA00022741"/>
    </source>
</evidence>
<reference evidence="12 13" key="1">
    <citation type="submission" date="2021-04" db="EMBL/GenBank/DDBJ databases">
        <authorList>
            <person name="Bliznina A."/>
        </authorList>
    </citation>
    <scope>NUCLEOTIDE SEQUENCE [LARGE SCALE GENOMIC DNA]</scope>
</reference>
<dbReference type="InterPro" id="IPR049730">
    <property type="entry name" value="SNF2/RAD54-like_C"/>
</dbReference>
<dbReference type="InterPro" id="IPR014001">
    <property type="entry name" value="Helicase_ATP-bd"/>
</dbReference>
<evidence type="ECO:0000259" key="11">
    <source>
        <dbReference type="PROSITE" id="PS51194"/>
    </source>
</evidence>
<dbReference type="Pfam" id="PF00271">
    <property type="entry name" value="Helicase_C"/>
    <property type="match status" value="1"/>
</dbReference>
<feature type="domain" description="Helicase C-terminal" evidence="11">
    <location>
        <begin position="605"/>
        <end position="761"/>
    </location>
</feature>
<keyword evidence="8" id="KW-0539">Nucleus</keyword>
<evidence type="ECO:0000256" key="6">
    <source>
        <dbReference type="ARBA" id="ARBA00022840"/>
    </source>
</evidence>
<evidence type="ECO:0000259" key="10">
    <source>
        <dbReference type="PROSITE" id="PS51192"/>
    </source>
</evidence>
<feature type="region of interest" description="Disordered" evidence="9">
    <location>
        <begin position="42"/>
        <end position="109"/>
    </location>
</feature>
<evidence type="ECO:0000313" key="13">
    <source>
        <dbReference type="Proteomes" id="UP001158576"/>
    </source>
</evidence>
<keyword evidence="5" id="KW-0347">Helicase</keyword>
<organism evidence="12 13">
    <name type="scientific">Oikopleura dioica</name>
    <name type="common">Tunicate</name>
    <dbReference type="NCBI Taxonomy" id="34765"/>
    <lineage>
        <taxon>Eukaryota</taxon>
        <taxon>Metazoa</taxon>
        <taxon>Chordata</taxon>
        <taxon>Tunicata</taxon>
        <taxon>Appendicularia</taxon>
        <taxon>Copelata</taxon>
        <taxon>Oikopleuridae</taxon>
        <taxon>Oikopleura</taxon>
    </lineage>
</organism>
<dbReference type="SUPFAM" id="SSF52540">
    <property type="entry name" value="P-loop containing nucleoside triphosphate hydrolases"/>
    <property type="match status" value="2"/>
</dbReference>
<dbReference type="InterPro" id="IPR001650">
    <property type="entry name" value="Helicase_C-like"/>
</dbReference>
<feature type="compositionally biased region" description="Basic and acidic residues" evidence="9">
    <location>
        <begin position="79"/>
        <end position="109"/>
    </location>
</feature>
<evidence type="ECO:0000256" key="4">
    <source>
        <dbReference type="ARBA" id="ARBA00022801"/>
    </source>
</evidence>
<keyword evidence="7" id="KW-0238">DNA-binding</keyword>
<evidence type="ECO:0000313" key="12">
    <source>
        <dbReference type="EMBL" id="CAG5105302.1"/>
    </source>
</evidence>
<dbReference type="Proteomes" id="UP001158576">
    <property type="component" value="Chromosome 1"/>
</dbReference>
<evidence type="ECO:0000256" key="7">
    <source>
        <dbReference type="ARBA" id="ARBA00023125"/>
    </source>
</evidence>
<accession>A0ABN7STY2</accession>
<comment type="subcellular location">
    <subcellularLocation>
        <location evidence="1">Nucleus</location>
    </subcellularLocation>
</comment>
<gene>
    <name evidence="12" type="ORF">OKIOD_LOCUS10771</name>
</gene>
<keyword evidence="3" id="KW-0547">Nucleotide-binding</keyword>
<dbReference type="InterPro" id="IPR038718">
    <property type="entry name" value="SNF2-like_sf"/>
</dbReference>
<dbReference type="PANTHER" id="PTHR45797">
    <property type="entry name" value="RAD54-LIKE"/>
    <property type="match status" value="1"/>
</dbReference>
<evidence type="ECO:0000256" key="1">
    <source>
        <dbReference type="ARBA" id="ARBA00004123"/>
    </source>
</evidence>
<dbReference type="Gene3D" id="3.40.50.10810">
    <property type="entry name" value="Tandem AAA-ATPase domain"/>
    <property type="match status" value="1"/>
</dbReference>